<dbReference type="Pfam" id="PF01108">
    <property type="entry name" value="Tissue_fac"/>
    <property type="match status" value="1"/>
</dbReference>
<proteinExistence type="predicted"/>
<evidence type="ECO:0000256" key="2">
    <source>
        <dbReference type="SAM" id="Phobius"/>
    </source>
</evidence>
<keyword evidence="2" id="KW-0472">Membrane</keyword>
<evidence type="ECO:0000313" key="5">
    <source>
        <dbReference type="RefSeq" id="XP_033812898.1"/>
    </source>
</evidence>
<dbReference type="AlphaFoldDB" id="A0A6P8S7D9"/>
<dbReference type="GeneID" id="117365991"/>
<dbReference type="CTD" id="163702"/>
<keyword evidence="5" id="KW-0675">Receptor</keyword>
<feature type="compositionally biased region" description="Polar residues" evidence="1">
    <location>
        <begin position="294"/>
        <end position="308"/>
    </location>
</feature>
<dbReference type="InterPro" id="IPR036116">
    <property type="entry name" value="FN3_sf"/>
</dbReference>
<dbReference type="Gene3D" id="2.60.40.10">
    <property type="entry name" value="Immunoglobulins"/>
    <property type="match status" value="1"/>
</dbReference>
<dbReference type="InterPro" id="IPR050650">
    <property type="entry name" value="Type-II_Cytokine-TF_Rcpt"/>
</dbReference>
<dbReference type="RefSeq" id="XP_033812898.1">
    <property type="nucleotide sequence ID" value="XM_033957007.1"/>
</dbReference>
<accession>A0A6P8S7D9</accession>
<keyword evidence="2" id="KW-1133">Transmembrane helix</keyword>
<protein>
    <submittedName>
        <fullName evidence="5">Interferon lambda receptor 1 isoform X2</fullName>
    </submittedName>
</protein>
<reference evidence="5" key="1">
    <citation type="submission" date="2025-08" db="UniProtKB">
        <authorList>
            <consortium name="RefSeq"/>
        </authorList>
    </citation>
    <scope>IDENTIFICATION</scope>
</reference>
<dbReference type="GO" id="GO:0004896">
    <property type="term" value="F:cytokine receptor activity"/>
    <property type="evidence" value="ECO:0007669"/>
    <property type="project" value="TreeGrafter"/>
</dbReference>
<feature type="transmembrane region" description="Helical" evidence="2">
    <location>
        <begin position="126"/>
        <end position="149"/>
    </location>
</feature>
<dbReference type="PROSITE" id="PS50853">
    <property type="entry name" value="FN3"/>
    <property type="match status" value="1"/>
</dbReference>
<evidence type="ECO:0000313" key="4">
    <source>
        <dbReference type="Proteomes" id="UP000515159"/>
    </source>
</evidence>
<keyword evidence="2" id="KW-0812">Transmembrane</keyword>
<feature type="region of interest" description="Disordered" evidence="1">
    <location>
        <begin position="287"/>
        <end position="308"/>
    </location>
</feature>
<dbReference type="PANTHER" id="PTHR20859">
    <property type="entry name" value="INTERFERON/INTERLEUKIN RECEPTOR"/>
    <property type="match status" value="1"/>
</dbReference>
<dbReference type="InterPro" id="IPR013783">
    <property type="entry name" value="Ig-like_fold"/>
</dbReference>
<dbReference type="Proteomes" id="UP000515159">
    <property type="component" value="Chromosome 8"/>
</dbReference>
<keyword evidence="4" id="KW-1185">Reference proteome</keyword>
<dbReference type="SUPFAM" id="SSF49265">
    <property type="entry name" value="Fibronectin type III"/>
    <property type="match status" value="1"/>
</dbReference>
<name>A0A6P8S7D9_GEOSA</name>
<organism evidence="4 5">
    <name type="scientific">Geotrypetes seraphini</name>
    <name type="common">Gaboon caecilian</name>
    <name type="synonym">Caecilia seraphini</name>
    <dbReference type="NCBI Taxonomy" id="260995"/>
    <lineage>
        <taxon>Eukaryota</taxon>
        <taxon>Metazoa</taxon>
        <taxon>Chordata</taxon>
        <taxon>Craniata</taxon>
        <taxon>Vertebrata</taxon>
        <taxon>Euteleostomi</taxon>
        <taxon>Amphibia</taxon>
        <taxon>Gymnophiona</taxon>
        <taxon>Geotrypetes</taxon>
    </lineage>
</organism>
<gene>
    <name evidence="5" type="primary">IFNLR1</name>
</gene>
<feature type="domain" description="Fibronectin type-III" evidence="3">
    <location>
        <begin position="27"/>
        <end position="118"/>
    </location>
</feature>
<dbReference type="PANTHER" id="PTHR20859:SF55">
    <property type="entry name" value="INTERFERON LAMBDA RECEPTOR 1"/>
    <property type="match status" value="1"/>
</dbReference>
<dbReference type="InterPro" id="IPR003961">
    <property type="entry name" value="FN3_dom"/>
</dbReference>
<evidence type="ECO:0000256" key="1">
    <source>
        <dbReference type="SAM" id="MobiDB-lite"/>
    </source>
</evidence>
<dbReference type="GO" id="GO:0005886">
    <property type="term" value="C:plasma membrane"/>
    <property type="evidence" value="ECO:0007669"/>
    <property type="project" value="TreeGrafter"/>
</dbReference>
<evidence type="ECO:0000259" key="3">
    <source>
        <dbReference type="PROSITE" id="PS50853"/>
    </source>
</evidence>
<sequence length="433" mass="48138">MVLLLLAFLHQLHARPPGPDHIRQLQPPQNVTLFSRNFRVFLSWVPVDGYPPGVMYTVQSWSQKKWRSACTDITSAECEITCVDKYDLLDKYRARVRASSQGLPSSWKEAKYFDYQEDKTRWEVPVIMGVMLVSLLTLLTTLVSLYFYAFKAGGIRSPKALDFAKITTVPHKQPEEHEGSVLKEYLVCTVDQCTFLAPSLLEGEDSEEDEGTYGEYTEKHQVLPVEECIKSETDSQGLLSSASDSGYFQDLKELGFLHFGLGDRDQEGPSIFQESRALRDPSSCQSIEEPLNFGDSSQPNRSPDWSQLPTRFHDFITSPAARCFPAGDGSEAQSPPCLGRAALLARQTDDVLPGVCKGICFQTLQLAEDSGQTGCSTCGTDAEMVKDTAELTQPITLGGNTEEDTRAEDINVDLKTEVQQNGVCQSHYMSRNG</sequence>